<evidence type="ECO:0000256" key="1">
    <source>
        <dbReference type="ARBA" id="ARBA00009437"/>
    </source>
</evidence>
<keyword evidence="4" id="KW-0804">Transcription</keyword>
<dbReference type="PRINTS" id="PR00039">
    <property type="entry name" value="HTHLYSR"/>
</dbReference>
<proteinExistence type="inferred from homology"/>
<dbReference type="PROSITE" id="PS50931">
    <property type="entry name" value="HTH_LYSR"/>
    <property type="match status" value="1"/>
</dbReference>
<dbReference type="InterPro" id="IPR005119">
    <property type="entry name" value="LysR_subst-bd"/>
</dbReference>
<protein>
    <submittedName>
        <fullName evidence="6">LysR family transcriptional regulator</fullName>
    </submittedName>
</protein>
<dbReference type="Pfam" id="PF03466">
    <property type="entry name" value="LysR_substrate"/>
    <property type="match status" value="1"/>
</dbReference>
<evidence type="ECO:0000256" key="4">
    <source>
        <dbReference type="ARBA" id="ARBA00023163"/>
    </source>
</evidence>
<dbReference type="Gene3D" id="3.40.190.290">
    <property type="match status" value="1"/>
</dbReference>
<evidence type="ECO:0000313" key="6">
    <source>
        <dbReference type="EMBL" id="WEX90502.1"/>
    </source>
</evidence>
<dbReference type="InterPro" id="IPR000847">
    <property type="entry name" value="LysR_HTH_N"/>
</dbReference>
<feature type="domain" description="HTH lysR-type" evidence="5">
    <location>
        <begin position="37"/>
        <end position="94"/>
    </location>
</feature>
<evidence type="ECO:0000256" key="3">
    <source>
        <dbReference type="ARBA" id="ARBA00023125"/>
    </source>
</evidence>
<dbReference type="Gene3D" id="1.10.10.10">
    <property type="entry name" value="Winged helix-like DNA-binding domain superfamily/Winged helix DNA-binding domain"/>
    <property type="match status" value="1"/>
</dbReference>
<evidence type="ECO:0000313" key="7">
    <source>
        <dbReference type="Proteomes" id="UP001229355"/>
    </source>
</evidence>
<evidence type="ECO:0000256" key="2">
    <source>
        <dbReference type="ARBA" id="ARBA00023015"/>
    </source>
</evidence>
<sequence>MDLAPEAVLLIIRKRDTEIDTPAAMTNNRLERFAHNLDWNLLRTFVVVVEEGSITAAANRLLLQQPAVSMALKRLEQTVGQKLIDRRPGRFNLTEAGEKLHGQCRDIFAAVVRLPNVLETAGEEVTGHLNIHSVSHAHNPAWDRKLDAFFRMHPKVTLSVTVATTVDVLSAVERNIATMGLCDGIIPDGLNKSFHIRERYALYCGRGHPLFGVEGVDFNDLRGNPYIAFIADVLGGQHMNSVTAVRAIGSFGQQVRGVSCNVEEVMRLISANVGIGMLPDHLAGPAVKAGQLWQLPPYSDLPTTDVFRISNPNSILNPAEAAFLAHVADTEPLDHCLSHNLD</sequence>
<dbReference type="SUPFAM" id="SSF53850">
    <property type="entry name" value="Periplasmic binding protein-like II"/>
    <property type="match status" value="1"/>
</dbReference>
<comment type="similarity">
    <text evidence="1">Belongs to the LysR transcriptional regulatory family.</text>
</comment>
<dbReference type="PANTHER" id="PTHR30126">
    <property type="entry name" value="HTH-TYPE TRANSCRIPTIONAL REGULATOR"/>
    <property type="match status" value="1"/>
</dbReference>
<dbReference type="PANTHER" id="PTHR30126:SF40">
    <property type="entry name" value="HTH-TYPE TRANSCRIPTIONAL REGULATOR GLTR"/>
    <property type="match status" value="1"/>
</dbReference>
<evidence type="ECO:0000259" key="5">
    <source>
        <dbReference type="PROSITE" id="PS50931"/>
    </source>
</evidence>
<organism evidence="6 7">
    <name type="scientific">Sinorhizobium garamanticum</name>
    <dbReference type="NCBI Taxonomy" id="680247"/>
    <lineage>
        <taxon>Bacteria</taxon>
        <taxon>Pseudomonadati</taxon>
        <taxon>Pseudomonadota</taxon>
        <taxon>Alphaproteobacteria</taxon>
        <taxon>Hyphomicrobiales</taxon>
        <taxon>Rhizobiaceae</taxon>
        <taxon>Sinorhizobium/Ensifer group</taxon>
        <taxon>Sinorhizobium</taxon>
    </lineage>
</organism>
<keyword evidence="7" id="KW-1185">Reference proteome</keyword>
<name>A0ABY8DJY2_9HYPH</name>
<reference evidence="6 7" key="1">
    <citation type="submission" date="2023-03" db="EMBL/GenBank/DDBJ databases">
        <authorList>
            <person name="Kaur S."/>
            <person name="Espinosa-Saiz D."/>
            <person name="Velazquez E."/>
            <person name="Menendez E."/>
            <person name="diCenzo G.C."/>
        </authorList>
    </citation>
    <scope>NUCLEOTIDE SEQUENCE [LARGE SCALE GENOMIC DNA]</scope>
    <source>
        <strain evidence="6 7">LMG 24692</strain>
    </source>
</reference>
<accession>A0ABY8DJY2</accession>
<dbReference type="InterPro" id="IPR036390">
    <property type="entry name" value="WH_DNA-bd_sf"/>
</dbReference>
<keyword evidence="2" id="KW-0805">Transcription regulation</keyword>
<dbReference type="CDD" id="cd05466">
    <property type="entry name" value="PBP2_LTTR_substrate"/>
    <property type="match status" value="1"/>
</dbReference>
<keyword evidence="3" id="KW-0238">DNA-binding</keyword>
<dbReference type="SUPFAM" id="SSF46785">
    <property type="entry name" value="Winged helix' DNA-binding domain"/>
    <property type="match status" value="1"/>
</dbReference>
<gene>
    <name evidence="6" type="ORF">PZN02_004047</name>
</gene>
<dbReference type="Proteomes" id="UP001229355">
    <property type="component" value="Chromosome 2"/>
</dbReference>
<dbReference type="EMBL" id="CP120374">
    <property type="protein sequence ID" value="WEX90502.1"/>
    <property type="molecule type" value="Genomic_DNA"/>
</dbReference>
<dbReference type="Pfam" id="PF00126">
    <property type="entry name" value="HTH_1"/>
    <property type="match status" value="1"/>
</dbReference>
<dbReference type="InterPro" id="IPR036388">
    <property type="entry name" value="WH-like_DNA-bd_sf"/>
</dbReference>